<gene>
    <name evidence="2" type="ORF">EJ06DRAFT_539968</name>
</gene>
<feature type="region of interest" description="Disordered" evidence="1">
    <location>
        <begin position="147"/>
        <end position="177"/>
    </location>
</feature>
<dbReference type="Proteomes" id="UP000799640">
    <property type="component" value="Unassembled WGS sequence"/>
</dbReference>
<dbReference type="EMBL" id="ML996707">
    <property type="protein sequence ID" value="KAF2396329.1"/>
    <property type="molecule type" value="Genomic_DNA"/>
</dbReference>
<evidence type="ECO:0000313" key="2">
    <source>
        <dbReference type="EMBL" id="KAF2396329.1"/>
    </source>
</evidence>
<keyword evidence="3" id="KW-1185">Reference proteome</keyword>
<feature type="region of interest" description="Disordered" evidence="1">
    <location>
        <begin position="1"/>
        <end position="43"/>
    </location>
</feature>
<name>A0A6G1HKE4_9PEZI</name>
<dbReference type="PANTHER" id="PTHR11440">
    <property type="entry name" value="LECITHIN-CHOLESTEROL ACYLTRANSFERASE-RELATED"/>
    <property type="match status" value="1"/>
</dbReference>
<organism evidence="2 3">
    <name type="scientific">Trichodelitschia bisporula</name>
    <dbReference type="NCBI Taxonomy" id="703511"/>
    <lineage>
        <taxon>Eukaryota</taxon>
        <taxon>Fungi</taxon>
        <taxon>Dikarya</taxon>
        <taxon>Ascomycota</taxon>
        <taxon>Pezizomycotina</taxon>
        <taxon>Dothideomycetes</taxon>
        <taxon>Dothideomycetes incertae sedis</taxon>
        <taxon>Phaeotrichales</taxon>
        <taxon>Phaeotrichaceae</taxon>
        <taxon>Trichodelitschia</taxon>
    </lineage>
</organism>
<evidence type="ECO:0000256" key="1">
    <source>
        <dbReference type="SAM" id="MobiDB-lite"/>
    </source>
</evidence>
<accession>A0A6G1HKE4</accession>
<dbReference type="Gene3D" id="3.40.50.1820">
    <property type="entry name" value="alpha/beta hydrolase"/>
    <property type="match status" value="1"/>
</dbReference>
<dbReference type="InterPro" id="IPR029058">
    <property type="entry name" value="AB_hydrolase_fold"/>
</dbReference>
<sequence length="751" mass="80874">MDRLDSSDEETPDDSEARAMVGVSIGEKQSRLASPKTPAAEKAAAIDERGGFFSDVILAPDGTPRLGPLPAAYRDGPDCGRGADLEQNTVPWRDGQTGGLREGTVRRESGLGGLARLSSNAKPHTIPDKAASAGAFRGEPVFREAYDGTSPPLVGNSMHSATNGTPEREAERSSITQSPTALIQTLKEEPVHSRGAGLRRTTSHNSLLLHRTLSTASSLGDDSRFEHVQEQVNSRFKAIRDSLQDANFRLPALSSLPKAPNLSFAGDLPSVDVSAGSRARAQTAPSQEPKNGASKNGTPNPHPFFTEAITNLKGDLVILGGYRGSNLRSAEPPHRRVWVPIKVGLNLRKVDLEVGLNPEDEETMHERIIPSGMLTHIGPVDMSRRLLKRLRHSENAQNGSLRVHDYGYDWRLSPHRLSAELIRFLEGLRCNIPGMPASERGATIIAHSLGGLITRHVINQRPELIAGVIYSGVPQSCVNILGPLRKGDDVLLSSRVLTAQVNFSIRTSFALLPLDGRCFIDKETKEEYPVDFFNVDDWIEHRFSPCIAPPLPALPPNPGPISSMIDTLTNALPFRRPKAVAADTRNAGITPQMSSNPADHLPGPEASVATTVTLPRAACLAYLWRILPEIKHFKQELAFNPAHATRNAYPPAAVIYGKSVPTVYGARVRGRDGIARADAYDDLVFASGDGVVLARAAMLPPGYRAVRGGVVASERGHVTLLGDLEAVGRCLIAVAEARKAGVGLREGITLL</sequence>
<dbReference type="AlphaFoldDB" id="A0A6G1HKE4"/>
<feature type="region of interest" description="Disordered" evidence="1">
    <location>
        <begin position="273"/>
        <end position="306"/>
    </location>
</feature>
<evidence type="ECO:0000313" key="3">
    <source>
        <dbReference type="Proteomes" id="UP000799640"/>
    </source>
</evidence>
<evidence type="ECO:0008006" key="4">
    <source>
        <dbReference type="Google" id="ProtNLM"/>
    </source>
</evidence>
<dbReference type="SUPFAM" id="SSF53474">
    <property type="entry name" value="alpha/beta-Hydrolases"/>
    <property type="match status" value="1"/>
</dbReference>
<protein>
    <recommendedName>
        <fullName evidence="4">Alpha/beta-hydrolase</fullName>
    </recommendedName>
</protein>
<feature type="region of interest" description="Disordered" evidence="1">
    <location>
        <begin position="63"/>
        <end position="83"/>
    </location>
</feature>
<proteinExistence type="predicted"/>
<feature type="compositionally biased region" description="Polar residues" evidence="1">
    <location>
        <begin position="283"/>
        <end position="299"/>
    </location>
</feature>
<reference evidence="2" key="1">
    <citation type="journal article" date="2020" name="Stud. Mycol.">
        <title>101 Dothideomycetes genomes: a test case for predicting lifestyles and emergence of pathogens.</title>
        <authorList>
            <person name="Haridas S."/>
            <person name="Albert R."/>
            <person name="Binder M."/>
            <person name="Bloem J."/>
            <person name="Labutti K."/>
            <person name="Salamov A."/>
            <person name="Andreopoulos B."/>
            <person name="Baker S."/>
            <person name="Barry K."/>
            <person name="Bills G."/>
            <person name="Bluhm B."/>
            <person name="Cannon C."/>
            <person name="Castanera R."/>
            <person name="Culley D."/>
            <person name="Daum C."/>
            <person name="Ezra D."/>
            <person name="Gonzalez J."/>
            <person name="Henrissat B."/>
            <person name="Kuo A."/>
            <person name="Liang C."/>
            <person name="Lipzen A."/>
            <person name="Lutzoni F."/>
            <person name="Magnuson J."/>
            <person name="Mondo S."/>
            <person name="Nolan M."/>
            <person name="Ohm R."/>
            <person name="Pangilinan J."/>
            <person name="Park H.-J."/>
            <person name="Ramirez L."/>
            <person name="Alfaro M."/>
            <person name="Sun H."/>
            <person name="Tritt A."/>
            <person name="Yoshinaga Y."/>
            <person name="Zwiers L.-H."/>
            <person name="Turgeon B."/>
            <person name="Goodwin S."/>
            <person name="Spatafora J."/>
            <person name="Crous P."/>
            <person name="Grigoriev I."/>
        </authorList>
    </citation>
    <scope>NUCLEOTIDE SEQUENCE</scope>
    <source>
        <strain evidence="2">CBS 262.69</strain>
    </source>
</reference>
<dbReference type="OrthoDB" id="10250441at2759"/>